<evidence type="ECO:0000256" key="1">
    <source>
        <dbReference type="SAM" id="MobiDB-lite"/>
    </source>
</evidence>
<dbReference type="RefSeq" id="WP_380669176.1">
    <property type="nucleotide sequence ID" value="NZ_JBHTCJ010000007.1"/>
</dbReference>
<protein>
    <submittedName>
        <fullName evidence="2">YbaB/EbfC family nucleoid-associated protein</fullName>
    </submittedName>
</protein>
<evidence type="ECO:0000313" key="3">
    <source>
        <dbReference type="Proteomes" id="UP001596504"/>
    </source>
</evidence>
<name>A0ABW2LND6_9PSEU</name>
<feature type="region of interest" description="Disordered" evidence="1">
    <location>
        <begin position="107"/>
        <end position="153"/>
    </location>
</feature>
<gene>
    <name evidence="2" type="ORF">ACFQRI_15805</name>
</gene>
<accession>A0ABW2LND6</accession>
<proteinExistence type="predicted"/>
<evidence type="ECO:0000313" key="2">
    <source>
        <dbReference type="EMBL" id="MFC7342868.1"/>
    </source>
</evidence>
<dbReference type="Gene3D" id="3.30.1310.10">
    <property type="entry name" value="Nucleoid-associated protein YbaB-like domain"/>
    <property type="match status" value="1"/>
</dbReference>
<dbReference type="InterPro" id="IPR004401">
    <property type="entry name" value="YbaB/EbfC"/>
</dbReference>
<comment type="caution">
    <text evidence="2">The sequence shown here is derived from an EMBL/GenBank/DDBJ whole genome shotgun (WGS) entry which is preliminary data.</text>
</comment>
<dbReference type="Proteomes" id="UP001596504">
    <property type="component" value="Unassembled WGS sequence"/>
</dbReference>
<dbReference type="Pfam" id="PF02575">
    <property type="entry name" value="YbaB_DNA_bd"/>
    <property type="match status" value="1"/>
</dbReference>
<keyword evidence="3" id="KW-1185">Reference proteome</keyword>
<reference evidence="3" key="1">
    <citation type="journal article" date="2019" name="Int. J. Syst. Evol. Microbiol.">
        <title>The Global Catalogue of Microorganisms (GCM) 10K type strain sequencing project: providing services to taxonomists for standard genome sequencing and annotation.</title>
        <authorList>
            <consortium name="The Broad Institute Genomics Platform"/>
            <consortium name="The Broad Institute Genome Sequencing Center for Infectious Disease"/>
            <person name="Wu L."/>
            <person name="Ma J."/>
        </authorList>
    </citation>
    <scope>NUCLEOTIDE SEQUENCE [LARGE SCALE GENOMIC DNA]</scope>
    <source>
        <strain evidence="3">WLHS5</strain>
    </source>
</reference>
<organism evidence="2 3">
    <name type="scientific">Saccharopolyspora griseoalba</name>
    <dbReference type="NCBI Taxonomy" id="1431848"/>
    <lineage>
        <taxon>Bacteria</taxon>
        <taxon>Bacillati</taxon>
        <taxon>Actinomycetota</taxon>
        <taxon>Actinomycetes</taxon>
        <taxon>Pseudonocardiales</taxon>
        <taxon>Pseudonocardiaceae</taxon>
        <taxon>Saccharopolyspora</taxon>
    </lineage>
</organism>
<dbReference type="InterPro" id="IPR036894">
    <property type="entry name" value="YbaB-like_sf"/>
</dbReference>
<dbReference type="EMBL" id="JBHTCJ010000007">
    <property type="protein sequence ID" value="MFC7342868.1"/>
    <property type="molecule type" value="Genomic_DNA"/>
</dbReference>
<sequence>MTTPDDWLADYNSKLQRIKDDTDRAQQELTQVGASATSADGQITVRVNSSGALEDISFGNGFQHPKPEQVAAGIMQTVRQAQRQAAGQMVEVMQQFVGDGAALDFVKSSLPNGYAGDGTDEEQAPGTASQPQQRRRPDEDGFDDDFSNGSFLR</sequence>
<dbReference type="SUPFAM" id="SSF82607">
    <property type="entry name" value="YbaB-like"/>
    <property type="match status" value="1"/>
</dbReference>